<evidence type="ECO:0000256" key="4">
    <source>
        <dbReference type="ARBA" id="ARBA00020295"/>
    </source>
</evidence>
<dbReference type="PANTHER" id="PTHR32438">
    <property type="entry name" value="4-ALPHA-GLUCANOTRANSFERASE DPE1, CHLOROPLASTIC/AMYLOPLASTIC"/>
    <property type="match status" value="1"/>
</dbReference>
<evidence type="ECO:0000256" key="10">
    <source>
        <dbReference type="RuleBase" id="RU361207"/>
    </source>
</evidence>
<dbReference type="Gene3D" id="3.20.20.80">
    <property type="entry name" value="Glycosidases"/>
    <property type="match status" value="1"/>
</dbReference>
<proteinExistence type="inferred from homology"/>
<keyword evidence="7 10" id="KW-0119">Carbohydrate metabolism</keyword>
<reference evidence="12 13" key="1">
    <citation type="submission" date="2018-05" db="EMBL/GenBank/DDBJ databases">
        <title>Complete genome sequence of the Type Strain of Streptomyces spongiicola HNM0071, the producer of staurosporine.</title>
        <authorList>
            <person name="Zhou S."/>
            <person name="Huang X."/>
        </authorList>
    </citation>
    <scope>NUCLEOTIDE SEQUENCE [LARGE SCALE GENOMIC DNA]</scope>
    <source>
        <strain evidence="12 13">HNM0071</strain>
    </source>
</reference>
<keyword evidence="5 10" id="KW-0328">Glycosyltransferase</keyword>
<comment type="catalytic activity">
    <reaction evidence="1 10">
        <text>Transfers a segment of a (1-&gt;4)-alpha-D-glucan to a new position in an acceptor, which may be glucose or a (1-&gt;4)-alpha-D-glucan.</text>
        <dbReference type="EC" id="2.4.1.25"/>
    </reaction>
</comment>
<dbReference type="EMBL" id="CP029254">
    <property type="protein sequence ID" value="AWK12576.1"/>
    <property type="molecule type" value="Genomic_DNA"/>
</dbReference>
<feature type="region of interest" description="Disordered" evidence="11">
    <location>
        <begin position="686"/>
        <end position="707"/>
    </location>
</feature>
<evidence type="ECO:0000313" key="13">
    <source>
        <dbReference type="Proteomes" id="UP000245051"/>
    </source>
</evidence>
<evidence type="ECO:0000256" key="3">
    <source>
        <dbReference type="ARBA" id="ARBA00012560"/>
    </source>
</evidence>
<feature type="region of interest" description="Disordered" evidence="11">
    <location>
        <begin position="636"/>
        <end position="658"/>
    </location>
</feature>
<protein>
    <recommendedName>
        <fullName evidence="4 10">4-alpha-glucanotransferase</fullName>
        <ecNumber evidence="3 10">2.4.1.25</ecNumber>
    </recommendedName>
    <alternativeName>
        <fullName evidence="8 10">Amylomaltase</fullName>
    </alternativeName>
    <alternativeName>
        <fullName evidence="9 10">Disproportionating enzyme</fullName>
    </alternativeName>
</protein>
<dbReference type="Proteomes" id="UP000245051">
    <property type="component" value="Chromosome"/>
</dbReference>
<dbReference type="EC" id="2.4.1.25" evidence="3 10"/>
<accession>A0ABN5KWK3</accession>
<keyword evidence="6 10" id="KW-0808">Transferase</keyword>
<evidence type="ECO:0000256" key="1">
    <source>
        <dbReference type="ARBA" id="ARBA00000439"/>
    </source>
</evidence>
<evidence type="ECO:0000256" key="9">
    <source>
        <dbReference type="ARBA" id="ARBA00031501"/>
    </source>
</evidence>
<evidence type="ECO:0000256" key="6">
    <source>
        <dbReference type="ARBA" id="ARBA00022679"/>
    </source>
</evidence>
<evidence type="ECO:0000256" key="8">
    <source>
        <dbReference type="ARBA" id="ARBA00031423"/>
    </source>
</evidence>
<dbReference type="InterPro" id="IPR003385">
    <property type="entry name" value="Glyco_hydro_77"/>
</dbReference>
<dbReference type="SUPFAM" id="SSF51445">
    <property type="entry name" value="(Trans)glycosidases"/>
    <property type="match status" value="1"/>
</dbReference>
<sequence>MTGGRPSMTRPTKPDASLRELARAHGVSTGYVTDRGDRVAVAPDTLVAVLAACGVDASTPDAAQRALTTRRAADEGRLLPPCVVVRAGSAARLGLPPGAAARVALEGGGESGPGEPLPPGAHVLHAVEGRRRASAPLLSVPERIPVPERRGWGFLIQLYSVLSHRSWGMGDLADLAELASWSGRALGAGFVQLGPLHAVEPGPLPDPSPYRPSSRRFADPMHVRVEEVPEYRYLAGEARRAVDSCAARARALNERVLSGGGLIDRESVRALKYEALRRVYEVPPPQGRRAALEAFVAREGEDLTDFATWCALAEVHGGAWRSWPEALRDPRSPRVAEARGELAEAVAFHRWLAWITDEQLEGAQRAAKDAGMGIGLVHDLAVGVAPEGADAWSLQHCLAGGMSVGAPPDDFNPRGQDWGQPPWRPDALAAEGYRPLAGLLRAGMRHAGALRVDHVMGLFRLWWVPEGRPPSEGTYVRYDAGAMLGVLLLEAHRAGVAVIGEDLGTVERGVREELAARGVLGTSVQRFEYLGGSEGRHGPLPPRQWRRNCLATLTTHDLPTTAAWLSGEHVDLRARLGLLTRPEPEEKAEAAAQRDGWLAELRRLDLLPDADGELVALHRFLTRTPSTLLGVWLPDATGDRRPQNLPGTTGVHPNWRLPVADRHGRPVPLEEMPAHPHVQAVTRVFTDGGPHGTKTEERDVRPGPCSA</sequence>
<comment type="similarity">
    <text evidence="2 10">Belongs to the disproportionating enzyme family.</text>
</comment>
<name>A0ABN5KWK3_9ACTN</name>
<organism evidence="12 13">
    <name type="scientific">Streptomyces spongiicola</name>
    <dbReference type="NCBI Taxonomy" id="1690221"/>
    <lineage>
        <taxon>Bacteria</taxon>
        <taxon>Bacillati</taxon>
        <taxon>Actinomycetota</taxon>
        <taxon>Actinomycetes</taxon>
        <taxon>Kitasatosporales</taxon>
        <taxon>Streptomycetaceae</taxon>
        <taxon>Streptomyces</taxon>
    </lineage>
</organism>
<dbReference type="Pfam" id="PF02446">
    <property type="entry name" value="Glyco_hydro_77"/>
    <property type="match status" value="1"/>
</dbReference>
<evidence type="ECO:0000313" key="12">
    <source>
        <dbReference type="EMBL" id="AWK12576.1"/>
    </source>
</evidence>
<gene>
    <name evidence="12" type="primary">malQ</name>
    <name evidence="12" type="ORF">DDQ41_30770</name>
</gene>
<evidence type="ECO:0000256" key="5">
    <source>
        <dbReference type="ARBA" id="ARBA00022676"/>
    </source>
</evidence>
<keyword evidence="13" id="KW-1185">Reference proteome</keyword>
<evidence type="ECO:0000256" key="11">
    <source>
        <dbReference type="SAM" id="MobiDB-lite"/>
    </source>
</evidence>
<dbReference type="InterPro" id="IPR017853">
    <property type="entry name" value="GH"/>
</dbReference>
<dbReference type="NCBIfam" id="TIGR00217">
    <property type="entry name" value="malQ"/>
    <property type="match status" value="1"/>
</dbReference>
<dbReference type="PANTHER" id="PTHR32438:SF5">
    <property type="entry name" value="4-ALPHA-GLUCANOTRANSFERASE DPE1, CHLOROPLASTIC_AMYLOPLASTIC"/>
    <property type="match status" value="1"/>
</dbReference>
<evidence type="ECO:0000256" key="2">
    <source>
        <dbReference type="ARBA" id="ARBA00005684"/>
    </source>
</evidence>
<evidence type="ECO:0000256" key="7">
    <source>
        <dbReference type="ARBA" id="ARBA00023277"/>
    </source>
</evidence>